<feature type="compositionally biased region" description="Polar residues" evidence="1">
    <location>
        <begin position="15"/>
        <end position="25"/>
    </location>
</feature>
<gene>
    <name evidence="2" type="ORF">BECKLFY1418B_GA0070995_100632</name>
</gene>
<dbReference type="AlphaFoldDB" id="A0A450U6P8"/>
<reference evidence="2" key="1">
    <citation type="submission" date="2019-02" db="EMBL/GenBank/DDBJ databases">
        <authorList>
            <person name="Gruber-Vodicka R. H."/>
            <person name="Seah K. B. B."/>
        </authorList>
    </citation>
    <scope>NUCLEOTIDE SEQUENCE</scope>
    <source>
        <strain evidence="2">BECK_M7</strain>
    </source>
</reference>
<dbReference type="EMBL" id="CAADFF010000006">
    <property type="protein sequence ID" value="VFJ87370.1"/>
    <property type="molecule type" value="Genomic_DNA"/>
</dbReference>
<feature type="region of interest" description="Disordered" evidence="1">
    <location>
        <begin position="15"/>
        <end position="50"/>
    </location>
</feature>
<evidence type="ECO:0000313" key="2">
    <source>
        <dbReference type="EMBL" id="VFJ87370.1"/>
    </source>
</evidence>
<organism evidence="2">
    <name type="scientific">Candidatus Kentrum sp. LFY</name>
    <dbReference type="NCBI Taxonomy" id="2126342"/>
    <lineage>
        <taxon>Bacteria</taxon>
        <taxon>Pseudomonadati</taxon>
        <taxon>Pseudomonadota</taxon>
        <taxon>Gammaproteobacteria</taxon>
        <taxon>Candidatus Kentrum</taxon>
    </lineage>
</organism>
<proteinExistence type="predicted"/>
<name>A0A450U6P8_9GAMM</name>
<sequence>MEVYNYSSHWAMTSHSQTLSAQQGNVPFYQKGGNDGRGDNTVDKKGHSLVKGNRSGHLEAWFEAKSC</sequence>
<evidence type="ECO:0000256" key="1">
    <source>
        <dbReference type="SAM" id="MobiDB-lite"/>
    </source>
</evidence>
<feature type="compositionally biased region" description="Basic and acidic residues" evidence="1">
    <location>
        <begin position="34"/>
        <end position="46"/>
    </location>
</feature>
<accession>A0A450U6P8</accession>
<protein>
    <submittedName>
        <fullName evidence="2">Uncharacterized protein</fullName>
    </submittedName>
</protein>